<dbReference type="AlphaFoldDB" id="D8QDJ7"/>
<feature type="domain" description="UTP25 C-terminal" evidence="8">
    <location>
        <begin position="284"/>
        <end position="455"/>
    </location>
</feature>
<dbReference type="HOGENOM" id="CLU_018705_3_1_1"/>
<name>D8QDJ7_SCHCM</name>
<dbReference type="eggNOG" id="KOG2340">
    <property type="taxonomic scope" value="Eukaryota"/>
</dbReference>
<evidence type="ECO:0000256" key="6">
    <source>
        <dbReference type="ARBA" id="ARBA00023274"/>
    </source>
</evidence>
<comment type="function">
    <text evidence="1 7">DEAD-box RNA helicase-like protein required for pre-18S rRNA processing, specifically at sites A0, A1, and A2.</text>
</comment>
<dbReference type="Gene3D" id="3.40.50.300">
    <property type="entry name" value="P-loop containing nucleotide triphosphate hydrolases"/>
    <property type="match status" value="1"/>
</dbReference>
<dbReference type="VEuPathDB" id="FungiDB:SCHCODRAFT_01159595"/>
<dbReference type="FunCoup" id="D8QDJ7">
    <property type="interactions" value="728"/>
</dbReference>
<dbReference type="PANTHER" id="PTHR12933">
    <property type="entry name" value="ORF PROTEIN-RELATED"/>
    <property type="match status" value="1"/>
</dbReference>
<evidence type="ECO:0000313" key="11">
    <source>
        <dbReference type="Proteomes" id="UP000007431"/>
    </source>
</evidence>
<evidence type="ECO:0000256" key="4">
    <source>
        <dbReference type="ARBA" id="ARBA00015422"/>
    </source>
</evidence>
<dbReference type="Pfam" id="PF06862">
    <property type="entry name" value="Utp25_C"/>
    <property type="match status" value="1"/>
</dbReference>
<comment type="subcellular location">
    <subcellularLocation>
        <location evidence="2 7">Nucleus</location>
        <location evidence="2 7">Nucleolus</location>
    </subcellularLocation>
</comment>
<keyword evidence="6 7" id="KW-0687">Ribonucleoprotein</keyword>
<dbReference type="InterPro" id="IPR053940">
    <property type="entry name" value="UTP25_NTPase-like"/>
</dbReference>
<dbReference type="GO" id="GO:0032040">
    <property type="term" value="C:small-subunit processome"/>
    <property type="evidence" value="ECO:0007669"/>
    <property type="project" value="TreeGrafter"/>
</dbReference>
<evidence type="ECO:0000256" key="7">
    <source>
        <dbReference type="RuleBase" id="RU365070"/>
    </source>
</evidence>
<proteinExistence type="inferred from homology"/>
<dbReference type="InterPro" id="IPR053939">
    <property type="entry name" value="UTP25_C"/>
</dbReference>
<dbReference type="InterPro" id="IPR010678">
    <property type="entry name" value="UTP25"/>
</dbReference>
<dbReference type="GO" id="GO:0019843">
    <property type="term" value="F:rRNA binding"/>
    <property type="evidence" value="ECO:0007669"/>
    <property type="project" value="TreeGrafter"/>
</dbReference>
<dbReference type="Proteomes" id="UP000007431">
    <property type="component" value="Unassembled WGS sequence"/>
</dbReference>
<organism evidence="11">
    <name type="scientific">Schizophyllum commune (strain H4-8 / FGSC 9210)</name>
    <name type="common">Split gill fungus</name>
    <dbReference type="NCBI Taxonomy" id="578458"/>
    <lineage>
        <taxon>Eukaryota</taxon>
        <taxon>Fungi</taxon>
        <taxon>Dikarya</taxon>
        <taxon>Basidiomycota</taxon>
        <taxon>Agaricomycotina</taxon>
        <taxon>Agaricomycetes</taxon>
        <taxon>Agaricomycetidae</taxon>
        <taxon>Agaricales</taxon>
        <taxon>Schizophyllaceae</taxon>
        <taxon>Schizophyllum</taxon>
    </lineage>
</organism>
<feature type="domain" description="UTP25 NTP hydrolase-like" evidence="9">
    <location>
        <begin position="4"/>
        <end position="267"/>
    </location>
</feature>
<evidence type="ECO:0000256" key="1">
    <source>
        <dbReference type="ARBA" id="ARBA00002883"/>
    </source>
</evidence>
<comment type="subunit">
    <text evidence="7">Component of the ribosomal small subunit (SSU) processome composed of at least 40 protein subunits and snoRNA U3.</text>
</comment>
<evidence type="ECO:0000259" key="9">
    <source>
        <dbReference type="Pfam" id="PF22916"/>
    </source>
</evidence>
<reference evidence="10 11" key="1">
    <citation type="journal article" date="2010" name="Nat. Biotechnol.">
        <title>Genome sequence of the model mushroom Schizophyllum commune.</title>
        <authorList>
            <person name="Ohm R.A."/>
            <person name="de Jong J.F."/>
            <person name="Lugones L.G."/>
            <person name="Aerts A."/>
            <person name="Kothe E."/>
            <person name="Stajich J.E."/>
            <person name="de Vries R.P."/>
            <person name="Record E."/>
            <person name="Levasseur A."/>
            <person name="Baker S.E."/>
            <person name="Bartholomew K.A."/>
            <person name="Coutinho P.M."/>
            <person name="Erdmann S."/>
            <person name="Fowler T.J."/>
            <person name="Gathman A.C."/>
            <person name="Lombard V."/>
            <person name="Henrissat B."/>
            <person name="Knabe N."/>
            <person name="Kuees U."/>
            <person name="Lilly W.W."/>
            <person name="Lindquist E."/>
            <person name="Lucas S."/>
            <person name="Magnuson J.K."/>
            <person name="Piumi F."/>
            <person name="Raudaskoski M."/>
            <person name="Salamov A."/>
            <person name="Schmutz J."/>
            <person name="Schwarze F.W.M.R."/>
            <person name="vanKuyk P.A."/>
            <person name="Horton J.S."/>
            <person name="Grigoriev I.V."/>
            <person name="Woesten H.A.B."/>
        </authorList>
    </citation>
    <scope>NUCLEOTIDE SEQUENCE [LARGE SCALE GENOMIC DNA]</scope>
    <source>
        <strain evidence="11">H4-8 / FGSC 9210</strain>
    </source>
</reference>
<keyword evidence="7" id="KW-0690">Ribosome biogenesis</keyword>
<keyword evidence="5 7" id="KW-0539">Nucleus</keyword>
<dbReference type="GO" id="GO:0034511">
    <property type="term" value="F:U3 snoRNA binding"/>
    <property type="evidence" value="ECO:0007669"/>
    <property type="project" value="InterPro"/>
</dbReference>
<dbReference type="OMA" id="QNWAHLE"/>
<comment type="similarity">
    <text evidence="3 7">Belongs to the UTP25 family.</text>
</comment>
<protein>
    <recommendedName>
        <fullName evidence="4 7">U3 small nucleolar RNA-associated protein 25</fullName>
        <shortName evidence="7">U3 snoRNA-associated protein 25</shortName>
    </recommendedName>
</protein>
<dbReference type="EMBL" id="GL377310">
    <property type="protein sequence ID" value="EFI93691.1"/>
    <property type="molecule type" value="Genomic_DNA"/>
</dbReference>
<evidence type="ECO:0000256" key="3">
    <source>
        <dbReference type="ARBA" id="ARBA00009223"/>
    </source>
</evidence>
<accession>D8QDJ7</accession>
<sequence>MSAYRDALVVDTSRAGSSRNSVARHALTHVLRKRKRVLKNTESLAKNPDQTLQDQSFTRPSILILCPFRSFALKWFNALTAPGVLPESYSVFGRDRDRITKAFGLPEGAVDKLTEAPPGTYPPDHVATFAGNVDDKFRVGLRITKRSVKKQNDSGGLYGCDIILASPLGLRTGIENEKNADLLSSIEILVGDGLDVMSQQNWDHVKFVLEHLNQMPKDARDADFSRIRNWCLDGQAALLRQSLLFTAYETPEQRALFNSQLKNVEGKCRLAIGPRENGVSVPEGVHTDFMYFDCPSAKSEPDKRFEFFTTQVLPGLMKSAVQRERACIFVPSSFDYIRVQNHLRKEGHSFAELSEYSTPQDISRARQAFFLGKKPILLVSERFHFYRRYKLRGIRHLLFYGPPDHARYYAEFLSFPFLDDGVEPGDVTARLIYSKYDKMRLERIAGREGARELLSGR</sequence>
<dbReference type="Pfam" id="PF22916">
    <property type="entry name" value="UTP25_NTPase-like"/>
    <property type="match status" value="1"/>
</dbReference>
<keyword evidence="7" id="KW-0698">rRNA processing</keyword>
<dbReference type="PANTHER" id="PTHR12933:SF0">
    <property type="entry name" value="U3 SMALL NUCLEOLAR RNA-ASSOCIATED PROTEIN 25 HOMOLOG"/>
    <property type="match status" value="1"/>
</dbReference>
<evidence type="ECO:0000313" key="10">
    <source>
        <dbReference type="EMBL" id="EFI93691.1"/>
    </source>
</evidence>
<dbReference type="STRING" id="578458.D8QDJ7"/>
<gene>
    <name evidence="10" type="ORF">SCHCODRAFT_59277</name>
</gene>
<evidence type="ECO:0000259" key="8">
    <source>
        <dbReference type="Pfam" id="PF06862"/>
    </source>
</evidence>
<evidence type="ECO:0000256" key="5">
    <source>
        <dbReference type="ARBA" id="ARBA00023242"/>
    </source>
</evidence>
<dbReference type="GO" id="GO:0000462">
    <property type="term" value="P:maturation of SSU-rRNA from tricistronic rRNA transcript (SSU-rRNA, 5.8S rRNA, LSU-rRNA)"/>
    <property type="evidence" value="ECO:0007669"/>
    <property type="project" value="TreeGrafter"/>
</dbReference>
<keyword evidence="11" id="KW-1185">Reference proteome</keyword>
<dbReference type="InParanoid" id="D8QDJ7"/>
<dbReference type="SUPFAM" id="SSF52540">
    <property type="entry name" value="P-loop containing nucleoside triphosphate hydrolases"/>
    <property type="match status" value="1"/>
</dbReference>
<evidence type="ECO:0000256" key="2">
    <source>
        <dbReference type="ARBA" id="ARBA00004604"/>
    </source>
</evidence>
<dbReference type="InterPro" id="IPR027417">
    <property type="entry name" value="P-loop_NTPase"/>
</dbReference>